<feature type="compositionally biased region" description="Basic and acidic residues" evidence="1">
    <location>
        <begin position="58"/>
        <end position="68"/>
    </location>
</feature>
<dbReference type="EMBL" id="PUHP01000911">
    <property type="protein sequence ID" value="TQN67472.1"/>
    <property type="molecule type" value="Genomic_DNA"/>
</dbReference>
<dbReference type="AlphaFoldDB" id="A0A5Q4BKH1"/>
<evidence type="ECO:0000256" key="1">
    <source>
        <dbReference type="SAM" id="MobiDB-lite"/>
    </source>
</evidence>
<reference evidence="2 3" key="1">
    <citation type="journal article" date="2019" name="Sci. Rep.">
        <title>Colletotrichum shisoi sp. nov., an anthracnose pathogen of Perilla frutescens in Japan: molecular phylogenetic, morphological and genomic evidence.</title>
        <authorList>
            <person name="Gan P."/>
            <person name="Tsushima A."/>
            <person name="Hiroyama R."/>
            <person name="Narusaka M."/>
            <person name="Takano Y."/>
            <person name="Narusaka Y."/>
            <person name="Kawaradani M."/>
            <person name="Damm U."/>
            <person name="Shirasu K."/>
        </authorList>
    </citation>
    <scope>NUCLEOTIDE SEQUENCE [LARGE SCALE GENOMIC DNA]</scope>
    <source>
        <strain evidence="2 3">PG-2018a</strain>
    </source>
</reference>
<evidence type="ECO:0000313" key="3">
    <source>
        <dbReference type="Proteomes" id="UP000326340"/>
    </source>
</evidence>
<sequence length="109" mass="12459">MRWPRPAVCVLERTVEALEGPTPNEAPLLVFTISKLTMAVMTFHGQKKGRGKRHQRYARPDQRRRPEARNNVGAVSPISCGNTWANRSLWKASDLNVTPRLHLTFVKER</sequence>
<protein>
    <submittedName>
        <fullName evidence="2">Uncharacterized protein</fullName>
    </submittedName>
</protein>
<organism evidence="2 3">
    <name type="scientific">Colletotrichum shisoi</name>
    <dbReference type="NCBI Taxonomy" id="2078593"/>
    <lineage>
        <taxon>Eukaryota</taxon>
        <taxon>Fungi</taxon>
        <taxon>Dikarya</taxon>
        <taxon>Ascomycota</taxon>
        <taxon>Pezizomycotina</taxon>
        <taxon>Sordariomycetes</taxon>
        <taxon>Hypocreomycetidae</taxon>
        <taxon>Glomerellales</taxon>
        <taxon>Glomerellaceae</taxon>
        <taxon>Colletotrichum</taxon>
        <taxon>Colletotrichum destructivum species complex</taxon>
    </lineage>
</organism>
<evidence type="ECO:0000313" key="2">
    <source>
        <dbReference type="EMBL" id="TQN67472.1"/>
    </source>
</evidence>
<feature type="compositionally biased region" description="Basic residues" evidence="1">
    <location>
        <begin position="45"/>
        <end position="57"/>
    </location>
</feature>
<gene>
    <name evidence="2" type="ORF">CSHISOI_07966</name>
</gene>
<feature type="region of interest" description="Disordered" evidence="1">
    <location>
        <begin position="45"/>
        <end position="75"/>
    </location>
</feature>
<proteinExistence type="predicted"/>
<accession>A0A5Q4BKH1</accession>
<dbReference type="Proteomes" id="UP000326340">
    <property type="component" value="Unassembled WGS sequence"/>
</dbReference>
<comment type="caution">
    <text evidence="2">The sequence shown here is derived from an EMBL/GenBank/DDBJ whole genome shotgun (WGS) entry which is preliminary data.</text>
</comment>
<name>A0A5Q4BKH1_9PEZI</name>
<keyword evidence="3" id="KW-1185">Reference proteome</keyword>